<dbReference type="SUPFAM" id="SSF53218">
    <property type="entry name" value="Molybdenum cofactor biosynthesis proteins"/>
    <property type="match status" value="1"/>
</dbReference>
<dbReference type="PANTHER" id="PTHR47675">
    <property type="entry name" value="MOLYBDOPTERIN BINDING DOMAIN PROTEIN (AFU_ORTHOLOGUE AFUA_5G11210)"/>
    <property type="match status" value="1"/>
</dbReference>
<dbReference type="InterPro" id="IPR036425">
    <property type="entry name" value="MoaB/Mog-like_dom_sf"/>
</dbReference>
<gene>
    <name evidence="2" type="primary">ABSGL_01154.1 scaffold 1223</name>
</gene>
<reference evidence="2" key="1">
    <citation type="submission" date="2016-04" db="EMBL/GenBank/DDBJ databases">
        <authorList>
            <person name="Evans L.H."/>
            <person name="Alamgir A."/>
            <person name="Owens N."/>
            <person name="Weber N.D."/>
            <person name="Virtaneva K."/>
            <person name="Barbian K."/>
            <person name="Babar A."/>
            <person name="Rosenke K."/>
        </authorList>
    </citation>
    <scope>NUCLEOTIDE SEQUENCE [LARGE SCALE GENOMIC DNA]</scope>
    <source>
        <strain evidence="2">CBS 101.48</strain>
    </source>
</reference>
<dbReference type="EMBL" id="LT550481">
    <property type="protein sequence ID" value="SAL95813.1"/>
    <property type="molecule type" value="Genomic_DNA"/>
</dbReference>
<dbReference type="InParanoid" id="A0A163IWV6"/>
<name>A0A163IWV6_ABSGL</name>
<dbReference type="GO" id="GO:0047884">
    <property type="term" value="F:FAD diphosphatase activity"/>
    <property type="evidence" value="ECO:0007669"/>
    <property type="project" value="TreeGrafter"/>
</dbReference>
<accession>A0A163IWV6</accession>
<protein>
    <recommendedName>
        <fullName evidence="1">MoaB/Mog domain-containing protein</fullName>
    </recommendedName>
</protein>
<dbReference type="Proteomes" id="UP000078561">
    <property type="component" value="Unassembled WGS sequence"/>
</dbReference>
<evidence type="ECO:0000313" key="3">
    <source>
        <dbReference type="Proteomes" id="UP000078561"/>
    </source>
</evidence>
<proteinExistence type="predicted"/>
<dbReference type="AlphaFoldDB" id="A0A163IWV6"/>
<dbReference type="STRING" id="4829.A0A163IWV6"/>
<dbReference type="PANTHER" id="PTHR47675:SF1">
    <property type="entry name" value="MOLYBDOPTERIN BINDING DOMAIN PROTEIN (AFU_ORTHOLOGUE AFUA_5G11210)"/>
    <property type="match status" value="1"/>
</dbReference>
<feature type="domain" description="MoaB/Mog" evidence="1">
    <location>
        <begin position="97"/>
        <end position="165"/>
    </location>
</feature>
<keyword evidence="3" id="KW-1185">Reference proteome</keyword>
<organism evidence="2">
    <name type="scientific">Absidia glauca</name>
    <name type="common">Pin mould</name>
    <dbReference type="NCBI Taxonomy" id="4829"/>
    <lineage>
        <taxon>Eukaryota</taxon>
        <taxon>Fungi</taxon>
        <taxon>Fungi incertae sedis</taxon>
        <taxon>Mucoromycota</taxon>
        <taxon>Mucoromycotina</taxon>
        <taxon>Mucoromycetes</taxon>
        <taxon>Mucorales</taxon>
        <taxon>Cunninghamellaceae</taxon>
        <taxon>Absidia</taxon>
    </lineage>
</organism>
<dbReference type="InterPro" id="IPR001453">
    <property type="entry name" value="MoaB/Mog_dom"/>
</dbReference>
<evidence type="ECO:0000313" key="2">
    <source>
        <dbReference type="EMBL" id="SAL95813.1"/>
    </source>
</evidence>
<dbReference type="Gene3D" id="3.40.980.10">
    <property type="entry name" value="MoaB/Mog-like domain"/>
    <property type="match status" value="1"/>
</dbReference>
<dbReference type="OrthoDB" id="2413660at2759"/>
<dbReference type="Pfam" id="PF00994">
    <property type="entry name" value="MoCF_biosynth"/>
    <property type="match status" value="1"/>
</dbReference>
<evidence type="ECO:0000259" key="1">
    <source>
        <dbReference type="Pfam" id="PF00994"/>
    </source>
</evidence>
<sequence>MVSVCYGNSNEPVQITGCACPHQAGPSRTSLVARSMNGHYECVWISVFAYDTLNALGKRHMVAEFENDKYHRAPILTNSHSLSFSFFMTQSNWTASCLIIGDEILSGKTQDSNSYCLAQFLFELGIELKRIEVVPDDENAIGIAIKQHSAAYDFVFTSGGIGKDRNEASPNPSLHLAH</sequence>
<dbReference type="GO" id="GO:0042726">
    <property type="term" value="P:flavin-containing compound metabolic process"/>
    <property type="evidence" value="ECO:0007669"/>
    <property type="project" value="TreeGrafter"/>
</dbReference>